<evidence type="ECO:0000313" key="1">
    <source>
        <dbReference type="EMBL" id="KAJ8427232.1"/>
    </source>
</evidence>
<gene>
    <name evidence="1" type="ORF">Cgig2_023069</name>
</gene>
<dbReference type="Proteomes" id="UP001153076">
    <property type="component" value="Unassembled WGS sequence"/>
</dbReference>
<protein>
    <recommendedName>
        <fullName evidence="3">Reverse transcriptase</fullName>
    </recommendedName>
</protein>
<dbReference type="PANTHER" id="PTHR33710:SF71">
    <property type="entry name" value="ENDONUCLEASE_EXONUCLEASE_PHOSPHATASE DOMAIN-CONTAINING PROTEIN"/>
    <property type="match status" value="1"/>
</dbReference>
<dbReference type="SUPFAM" id="SSF56219">
    <property type="entry name" value="DNase I-like"/>
    <property type="match status" value="1"/>
</dbReference>
<keyword evidence="2" id="KW-1185">Reference proteome</keyword>
<proteinExistence type="predicted"/>
<organism evidence="1 2">
    <name type="scientific">Carnegiea gigantea</name>
    <dbReference type="NCBI Taxonomy" id="171969"/>
    <lineage>
        <taxon>Eukaryota</taxon>
        <taxon>Viridiplantae</taxon>
        <taxon>Streptophyta</taxon>
        <taxon>Embryophyta</taxon>
        <taxon>Tracheophyta</taxon>
        <taxon>Spermatophyta</taxon>
        <taxon>Magnoliopsida</taxon>
        <taxon>eudicotyledons</taxon>
        <taxon>Gunneridae</taxon>
        <taxon>Pentapetalae</taxon>
        <taxon>Caryophyllales</taxon>
        <taxon>Cactineae</taxon>
        <taxon>Cactaceae</taxon>
        <taxon>Cactoideae</taxon>
        <taxon>Echinocereeae</taxon>
        <taxon>Carnegiea</taxon>
    </lineage>
</organism>
<name>A0A9Q1JIY5_9CARY</name>
<dbReference type="OrthoDB" id="1435636at2759"/>
<dbReference type="Gene3D" id="3.60.10.10">
    <property type="entry name" value="Endonuclease/exonuclease/phosphatase"/>
    <property type="match status" value="1"/>
</dbReference>
<comment type="caution">
    <text evidence="1">The sequence shown here is derived from an EMBL/GenBank/DDBJ whole genome shotgun (WGS) entry which is preliminary data.</text>
</comment>
<accession>A0A9Q1JIY5</accession>
<dbReference type="EMBL" id="JAKOGI010001169">
    <property type="protein sequence ID" value="KAJ8427232.1"/>
    <property type="molecule type" value="Genomic_DNA"/>
</dbReference>
<reference evidence="1" key="1">
    <citation type="submission" date="2022-04" db="EMBL/GenBank/DDBJ databases">
        <title>Carnegiea gigantea Genome sequencing and assembly v2.</title>
        <authorList>
            <person name="Copetti D."/>
            <person name="Sanderson M.J."/>
            <person name="Burquez A."/>
            <person name="Wojciechowski M.F."/>
        </authorList>
    </citation>
    <scope>NUCLEOTIDE SEQUENCE</scope>
    <source>
        <strain evidence="1">SGP5-SGP5p</strain>
        <tissue evidence="1">Aerial part</tissue>
    </source>
</reference>
<dbReference type="PANTHER" id="PTHR33710">
    <property type="entry name" value="BNAC02G09200D PROTEIN"/>
    <property type="match status" value="1"/>
</dbReference>
<dbReference type="AlphaFoldDB" id="A0A9Q1JIY5"/>
<evidence type="ECO:0000313" key="2">
    <source>
        <dbReference type="Proteomes" id="UP001153076"/>
    </source>
</evidence>
<sequence>MTEAWCVLGDFNSILYKDDRKRGNEVADHVPEDLNNLLHTCELQEMNWAVAYYSWTNETVWSRIDRFGTFDFTLTHYLTNGLSDHVPMLIEYTNSSKPKSKFQFCDMWCQHTNYFIILKGVYSACNAPFTLTQLKHFLSKLRPHLQKLHRDHFRKLEEISVRFKLHFRRTTTIIIYCRRKKMQEPNMLISYHQVPL</sequence>
<evidence type="ECO:0008006" key="3">
    <source>
        <dbReference type="Google" id="ProtNLM"/>
    </source>
</evidence>
<dbReference type="InterPro" id="IPR036691">
    <property type="entry name" value="Endo/exonu/phosph_ase_sf"/>
</dbReference>